<keyword evidence="5" id="KW-0472">Membrane</keyword>
<dbReference type="InterPro" id="IPR050346">
    <property type="entry name" value="FMO-like"/>
</dbReference>
<dbReference type="InterPro" id="IPR036188">
    <property type="entry name" value="FAD/NAD-bd_sf"/>
</dbReference>
<feature type="compositionally biased region" description="Basic and acidic residues" evidence="4">
    <location>
        <begin position="1247"/>
        <end position="1260"/>
    </location>
</feature>
<keyword evidence="3" id="KW-0560">Oxidoreductase</keyword>
<evidence type="ECO:0000313" key="6">
    <source>
        <dbReference type="EMBL" id="OLP91736.1"/>
    </source>
</evidence>
<feature type="region of interest" description="Disordered" evidence="4">
    <location>
        <begin position="1228"/>
        <end position="1260"/>
    </location>
</feature>
<reference evidence="6 7" key="1">
    <citation type="submission" date="2016-02" db="EMBL/GenBank/DDBJ databases">
        <title>Genome analysis of coral dinoflagellate symbionts highlights evolutionary adaptations to a symbiotic lifestyle.</title>
        <authorList>
            <person name="Aranda M."/>
            <person name="Li Y."/>
            <person name="Liew Y.J."/>
            <person name="Baumgarten S."/>
            <person name="Simakov O."/>
            <person name="Wilson M."/>
            <person name="Piel J."/>
            <person name="Ashoor H."/>
            <person name="Bougouffa S."/>
            <person name="Bajic V.B."/>
            <person name="Ryu T."/>
            <person name="Ravasi T."/>
            <person name="Bayer T."/>
            <person name="Micklem G."/>
            <person name="Kim H."/>
            <person name="Bhak J."/>
            <person name="Lajeunesse T.C."/>
            <person name="Voolstra C.R."/>
        </authorList>
    </citation>
    <scope>NUCLEOTIDE SEQUENCE [LARGE SCALE GENOMIC DNA]</scope>
    <source>
        <strain evidence="6 7">CCMP2467</strain>
    </source>
</reference>
<feature type="compositionally biased region" description="Basic and acidic residues" evidence="4">
    <location>
        <begin position="1647"/>
        <end position="1661"/>
    </location>
</feature>
<organism evidence="6 7">
    <name type="scientific">Symbiodinium microadriaticum</name>
    <name type="common">Dinoflagellate</name>
    <name type="synonym">Zooxanthella microadriatica</name>
    <dbReference type="NCBI Taxonomy" id="2951"/>
    <lineage>
        <taxon>Eukaryota</taxon>
        <taxon>Sar</taxon>
        <taxon>Alveolata</taxon>
        <taxon>Dinophyceae</taxon>
        <taxon>Suessiales</taxon>
        <taxon>Symbiodiniaceae</taxon>
        <taxon>Symbiodinium</taxon>
    </lineage>
</organism>
<evidence type="ECO:0000256" key="1">
    <source>
        <dbReference type="ARBA" id="ARBA00022630"/>
    </source>
</evidence>
<evidence type="ECO:0000256" key="3">
    <source>
        <dbReference type="ARBA" id="ARBA00023002"/>
    </source>
</evidence>
<feature type="transmembrane region" description="Helical" evidence="5">
    <location>
        <begin position="1680"/>
        <end position="1703"/>
    </location>
</feature>
<feature type="transmembrane region" description="Helical" evidence="5">
    <location>
        <begin position="1743"/>
        <end position="1766"/>
    </location>
</feature>
<dbReference type="Gene3D" id="3.50.50.60">
    <property type="entry name" value="FAD/NAD(P)-binding domain"/>
    <property type="match status" value="2"/>
</dbReference>
<dbReference type="Proteomes" id="UP000186817">
    <property type="component" value="Unassembled WGS sequence"/>
</dbReference>
<evidence type="ECO:0000256" key="5">
    <source>
        <dbReference type="SAM" id="Phobius"/>
    </source>
</evidence>
<protein>
    <submittedName>
        <fullName evidence="6">Uncharacterized protein</fullName>
    </submittedName>
</protein>
<accession>A0A1Q9D989</accession>
<feature type="compositionally biased region" description="Polar residues" evidence="4">
    <location>
        <begin position="1629"/>
        <end position="1638"/>
    </location>
</feature>
<sequence>MLSLGRGSSAAALSDFWAPSPSPPAPRSFPKTWAEDDLLSFDMSRYRRPSSSTLDWGKELQDIHRRRFGDGLRRPTRYHDDDFDGLSANFEGRDWYLPAADIDLGGPLYSSWDSTSYSASAEPLLHTSPHHRSVEPSGLRQRLTAAAANRTAHLEAALRCFGKAPETTLIKPTEPPAPLAMAEAETRVAIIGAGWAGLQLLQSLQELGIHAEVFDKLNAVGLPRQPLSAIGVSCHVATGPAMSSMYQAMHQLADSRTEEAAAFLDGGVGHVDGLHLSGTRCPTWWNCWMEPFLEDVAAMFSDSSLSWARCRCIPSPAEAGPGESGNEHWVTSAMCVLGGNDLYGYEWTWSRQLHEAVEDMSEACAEKGLTLHLLDVVPESDIQKAGEWEREWWDDWEQERARGGTWTPQMSYSGLSLHSPRWINGISSHGKIFPWVNDDDESWHSKPDAQEVHTYLNDYVDQHGLRPKIHCNAFISEICHCSKSQQAHIKVQLNGQLVQQGPFSLVVFSAMSGKASMPRIPNNKFEGRVLHSHEVKDEVLKEVVKKNLRILILGGGKSGCDMIQACEKMGHSNLIWLMRAPYWFMRHEAASHRRTLFGKLRAFLVLTTVPWFLLKPRVGIFLTWLLGVLIQPAQKGLPAHFDPSRFHLGQSQNYQRDRVPGIFDSLVQVERAASDSASLKLYAELKRIMPNLQYLYAAWRKKTPGALFLRKIMSEFNMVDHSMGAEHWGRTCRGSDSRPLNQIERTRRTSIETSSMQKGKDMSRRVTGANQSVAHILWCAEEPVRKWNLKRPAAPKKTARKRTVFTAERTWKGLAVPKVVLLMAATVGAQMRRSQLISPRSCTRASANDSSQKKKPGIRFVDLMSVLQLHALEHAVQGDFWYYLYAVLRSEDLISWCLAFHAVYGAAGVAEFREAFIQTYDVASDRFILAVLAFVQPLETGPPRPRPILKCSEIVGGIIVSGMRYPGFADAAAVHAYAKLSGDIYGSGKFRANNCIAASLGPGLLEAFVVTWHDDAEDVPQSDSEEQMITPPRGIWFDAAQQLWRVSAKRLKDNDYLGLPCLHVSLDFWRVSSLICQWQRPALGPRGHLIHSLWSDLGINLWFVNALCFSAWHASHVLSVDEIAMNALAAYYLMLLLVKDAWESKGGRWDEDVGPRRAPRGFGAQNHEETTDIAQVAQAGRQELFPKLPNTVPNDVYEETWDEDDLSDSEGAEAIPGAANADLQAVPEDADATTVSEPDQETTAAPAEREAKRQRRPETKMTLRGILTDAGLEKFVPPANDSEFHVLSRVRGRCSHLRKFTEEIRVHGRVVRKPNVHNQMEHEFAKDCAAFQCSAEKQTRQKAMYHLSTMVLAEHSRWCTWGARFVRWAAPSRGSGSLEAGTQELFAESLAKGRLNMPLANAVRVMLLEPEQSAQAPYPFRCTALSPVFTLEAHSILDRSQEAFIKKVTPKIGEPKSLEKEGMLLESGEKLPCDVVVYATGYETGFDDIRTVKDDEEVDVRDDPLYHHTVAPRFPSLLVAPTAYTNFGPIRGVTMAQYITYYLAAKPSEAEMLKVARKNWCKQRPKQFLLFGGQVFMREYLYMFLDFVRGGILPFSWLLKAIWDLFINNLYRPLPLSVGVFSGTTTQSTATRVNNSEEGSPAPPRATENRMPESSLHEGHAGRPPGWYERLSSMLCRHGFFRFLITWCLAFWGTVLPGLAEGFANFRIFMIRLRVSTGFAFSCGASLVRSCCIAVQLQRLLPLAFRSILLAVGVCSAICWCTLALVKEGYSTGCSDVCGCAASSARTSLRVVAWIALKAGRARLPGKRLRRRLGFRSEAQLCALRFGRGLGRRRPAGSRSPLDVGLVLLPCTVDGGSGPHVAVNSFRSGPCCCFGAQCILPELVEDDVGSEAFESGGGSGAGGALAQDDLGGGSGAGGALAGAGGGDDAHGAVALGPVMLWPVLVEAMLLMEL</sequence>
<feature type="region of interest" description="Disordered" evidence="4">
    <location>
        <begin position="1629"/>
        <end position="1662"/>
    </location>
</feature>
<keyword evidence="2" id="KW-0274">FAD</keyword>
<dbReference type="OrthoDB" id="66881at2759"/>
<keyword evidence="1" id="KW-0285">Flavoprotein</keyword>
<name>A0A1Q9D989_SYMMI</name>
<evidence type="ECO:0000256" key="4">
    <source>
        <dbReference type="SAM" id="MobiDB-lite"/>
    </source>
</evidence>
<dbReference type="GO" id="GO:0016491">
    <property type="term" value="F:oxidoreductase activity"/>
    <property type="evidence" value="ECO:0007669"/>
    <property type="project" value="UniProtKB-KW"/>
</dbReference>
<feature type="region of interest" description="Disordered" evidence="4">
    <location>
        <begin position="1147"/>
        <end position="1169"/>
    </location>
</feature>
<evidence type="ECO:0000256" key="2">
    <source>
        <dbReference type="ARBA" id="ARBA00022827"/>
    </source>
</evidence>
<feature type="compositionally biased region" description="Polar residues" evidence="4">
    <location>
        <begin position="1233"/>
        <end position="1243"/>
    </location>
</feature>
<keyword evidence="7" id="KW-1185">Reference proteome</keyword>
<proteinExistence type="predicted"/>
<dbReference type="SUPFAM" id="SSF51905">
    <property type="entry name" value="FAD/NAD(P)-binding domain"/>
    <property type="match status" value="1"/>
</dbReference>
<keyword evidence="5" id="KW-1133">Transmembrane helix</keyword>
<dbReference type="EMBL" id="LSRX01000651">
    <property type="protein sequence ID" value="OLP91736.1"/>
    <property type="molecule type" value="Genomic_DNA"/>
</dbReference>
<dbReference type="PANTHER" id="PTHR23023">
    <property type="entry name" value="DIMETHYLANILINE MONOOXYGENASE"/>
    <property type="match status" value="1"/>
</dbReference>
<gene>
    <name evidence="6" type="ORF">AK812_SmicGene26528</name>
</gene>
<evidence type="ECO:0000313" key="7">
    <source>
        <dbReference type="Proteomes" id="UP000186817"/>
    </source>
</evidence>
<keyword evidence="5" id="KW-0812">Transmembrane</keyword>
<comment type="caution">
    <text evidence="6">The sequence shown here is derived from an EMBL/GenBank/DDBJ whole genome shotgun (WGS) entry which is preliminary data.</text>
</comment>